<evidence type="ECO:0000256" key="4">
    <source>
        <dbReference type="ARBA" id="ARBA00022723"/>
    </source>
</evidence>
<comment type="catalytic activity">
    <reaction evidence="14">
        <text>[(1-&gt;4)-beta-D-glucosyl]n+m + reduced acceptor + O2 = 4-dehydro-beta-D-glucosyl-[(1-&gt;4)-beta-D-glucosyl]n-1 + [(1-&gt;4)-beta-D-glucosyl]m + acceptor + H2O.</text>
        <dbReference type="EC" id="1.14.99.56"/>
    </reaction>
</comment>
<evidence type="ECO:0000256" key="14">
    <source>
        <dbReference type="ARBA" id="ARBA00045077"/>
    </source>
</evidence>
<evidence type="ECO:0000256" key="15">
    <source>
        <dbReference type="ARBA" id="ARBA00047174"/>
    </source>
</evidence>
<keyword evidence="18" id="KW-0378">Hydrolase</keyword>
<proteinExistence type="inferred from homology"/>
<keyword evidence="11" id="KW-0119">Carbohydrate metabolism</keyword>
<dbReference type="GO" id="GO:0030245">
    <property type="term" value="P:cellulose catabolic process"/>
    <property type="evidence" value="ECO:0007669"/>
    <property type="project" value="UniProtKB-KW"/>
</dbReference>
<protein>
    <recommendedName>
        <fullName evidence="15">lytic cellulose monooxygenase (C4-dehydrogenating)</fullName>
        <ecNumber evidence="15">1.14.99.56</ecNumber>
    </recommendedName>
</protein>
<comment type="subcellular location">
    <subcellularLocation>
        <location evidence="2">Secreted</location>
    </subcellularLocation>
</comment>
<reference evidence="18" key="1">
    <citation type="journal article" date="2023" name="Mol. Phylogenet. Evol.">
        <title>Genome-scale phylogeny and comparative genomics of the fungal order Sordariales.</title>
        <authorList>
            <person name="Hensen N."/>
            <person name="Bonometti L."/>
            <person name="Westerberg I."/>
            <person name="Brannstrom I.O."/>
            <person name="Guillou S."/>
            <person name="Cros-Aarteil S."/>
            <person name="Calhoun S."/>
            <person name="Haridas S."/>
            <person name="Kuo A."/>
            <person name="Mondo S."/>
            <person name="Pangilinan J."/>
            <person name="Riley R."/>
            <person name="LaButti K."/>
            <person name="Andreopoulos B."/>
            <person name="Lipzen A."/>
            <person name="Chen C."/>
            <person name="Yan M."/>
            <person name="Daum C."/>
            <person name="Ng V."/>
            <person name="Clum A."/>
            <person name="Steindorff A."/>
            <person name="Ohm R.A."/>
            <person name="Martin F."/>
            <person name="Silar P."/>
            <person name="Natvig D.O."/>
            <person name="Lalanne C."/>
            <person name="Gautier V."/>
            <person name="Ament-Velasquez S.L."/>
            <person name="Kruys A."/>
            <person name="Hutchinson M.I."/>
            <person name="Powell A.J."/>
            <person name="Barry K."/>
            <person name="Miller A.N."/>
            <person name="Grigoriev I.V."/>
            <person name="Debuchy R."/>
            <person name="Gladieux P."/>
            <person name="Hiltunen Thoren M."/>
            <person name="Johannesson H."/>
        </authorList>
    </citation>
    <scope>NUCLEOTIDE SEQUENCE</scope>
    <source>
        <strain evidence="18">FGSC 1904</strain>
    </source>
</reference>
<evidence type="ECO:0000256" key="1">
    <source>
        <dbReference type="ARBA" id="ARBA00001973"/>
    </source>
</evidence>
<dbReference type="EMBL" id="JAUTDP010000011">
    <property type="protein sequence ID" value="KAK3392529.1"/>
    <property type="molecule type" value="Genomic_DNA"/>
</dbReference>
<evidence type="ECO:0000259" key="17">
    <source>
        <dbReference type="Pfam" id="PF03443"/>
    </source>
</evidence>
<dbReference type="Proteomes" id="UP001281003">
    <property type="component" value="Unassembled WGS sequence"/>
</dbReference>
<feature type="signal peptide" evidence="16">
    <location>
        <begin position="1"/>
        <end position="16"/>
    </location>
</feature>
<keyword evidence="12" id="KW-0624">Polysaccharide degradation</keyword>
<evidence type="ECO:0000256" key="8">
    <source>
        <dbReference type="ARBA" id="ARBA00023008"/>
    </source>
</evidence>
<evidence type="ECO:0000256" key="9">
    <source>
        <dbReference type="ARBA" id="ARBA00023033"/>
    </source>
</evidence>
<dbReference type="Pfam" id="PF03443">
    <property type="entry name" value="AA9"/>
    <property type="match status" value="1"/>
</dbReference>
<keyword evidence="5 16" id="KW-0732">Signal</keyword>
<keyword evidence="3" id="KW-0964">Secreted</keyword>
<evidence type="ECO:0000256" key="5">
    <source>
        <dbReference type="ARBA" id="ARBA00022729"/>
    </source>
</evidence>
<dbReference type="PANTHER" id="PTHR33353:SF10">
    <property type="entry name" value="ENDO-BETA-1,4-GLUCANASE D"/>
    <property type="match status" value="1"/>
</dbReference>
<keyword evidence="4" id="KW-0479">Metal-binding</keyword>
<evidence type="ECO:0000256" key="13">
    <source>
        <dbReference type="ARBA" id="ARBA00044502"/>
    </source>
</evidence>
<keyword evidence="8" id="KW-0186">Copper</keyword>
<dbReference type="InterPro" id="IPR049892">
    <property type="entry name" value="AA9"/>
</dbReference>
<keyword evidence="6" id="KW-0136">Cellulose degradation</keyword>
<dbReference type="PANTHER" id="PTHR33353">
    <property type="entry name" value="PUTATIVE (AFU_ORTHOLOGUE AFUA_1G12560)-RELATED"/>
    <property type="match status" value="1"/>
</dbReference>
<comment type="cofactor">
    <cofactor evidence="1">
        <name>Cu(2+)</name>
        <dbReference type="ChEBI" id="CHEBI:29036"/>
    </cofactor>
</comment>
<evidence type="ECO:0000256" key="16">
    <source>
        <dbReference type="SAM" id="SignalP"/>
    </source>
</evidence>
<dbReference type="InterPro" id="IPR005103">
    <property type="entry name" value="AA9_LPMO"/>
</dbReference>
<keyword evidence="7" id="KW-0560">Oxidoreductase</keyword>
<name>A0AAE0U6S3_SORBR</name>
<organism evidence="18 19">
    <name type="scientific">Sordaria brevicollis</name>
    <dbReference type="NCBI Taxonomy" id="83679"/>
    <lineage>
        <taxon>Eukaryota</taxon>
        <taxon>Fungi</taxon>
        <taxon>Dikarya</taxon>
        <taxon>Ascomycota</taxon>
        <taxon>Pezizomycotina</taxon>
        <taxon>Sordariomycetes</taxon>
        <taxon>Sordariomycetidae</taxon>
        <taxon>Sordariales</taxon>
        <taxon>Sordariaceae</taxon>
        <taxon>Sordaria</taxon>
    </lineage>
</organism>
<dbReference type="GO" id="GO:0046872">
    <property type="term" value="F:metal ion binding"/>
    <property type="evidence" value="ECO:0007669"/>
    <property type="project" value="UniProtKB-KW"/>
</dbReference>
<feature type="domain" description="Auxiliary Activity family 9 catalytic" evidence="17">
    <location>
        <begin position="17"/>
        <end position="217"/>
    </location>
</feature>
<evidence type="ECO:0000313" key="18">
    <source>
        <dbReference type="EMBL" id="KAK3392529.1"/>
    </source>
</evidence>
<evidence type="ECO:0000256" key="11">
    <source>
        <dbReference type="ARBA" id="ARBA00023277"/>
    </source>
</evidence>
<evidence type="ECO:0000256" key="3">
    <source>
        <dbReference type="ARBA" id="ARBA00022525"/>
    </source>
</evidence>
<reference evidence="18" key="2">
    <citation type="submission" date="2023-07" db="EMBL/GenBank/DDBJ databases">
        <authorList>
            <consortium name="Lawrence Berkeley National Laboratory"/>
            <person name="Haridas S."/>
            <person name="Hensen N."/>
            <person name="Bonometti L."/>
            <person name="Westerberg I."/>
            <person name="Brannstrom I.O."/>
            <person name="Guillou S."/>
            <person name="Cros-Aarteil S."/>
            <person name="Calhoun S."/>
            <person name="Kuo A."/>
            <person name="Mondo S."/>
            <person name="Pangilinan J."/>
            <person name="Riley R."/>
            <person name="LaButti K."/>
            <person name="Andreopoulos B."/>
            <person name="Lipzen A."/>
            <person name="Chen C."/>
            <person name="Yanf M."/>
            <person name="Daum C."/>
            <person name="Ng V."/>
            <person name="Clum A."/>
            <person name="Steindorff A."/>
            <person name="Ohm R."/>
            <person name="Martin F."/>
            <person name="Silar P."/>
            <person name="Natvig D."/>
            <person name="Lalanne C."/>
            <person name="Gautier V."/>
            <person name="Ament-velasquez S.L."/>
            <person name="Kruys A."/>
            <person name="Hutchinson M.I."/>
            <person name="Powell A.J."/>
            <person name="Barry K."/>
            <person name="Miller A.N."/>
            <person name="Grigoriev I.V."/>
            <person name="Debuchy R."/>
            <person name="Gladieux P."/>
            <person name="Thoren M.H."/>
            <person name="Johannesson H."/>
        </authorList>
    </citation>
    <scope>NUCLEOTIDE SEQUENCE</scope>
    <source>
        <strain evidence="18">FGSC 1904</strain>
    </source>
</reference>
<dbReference type="GO" id="GO:0005576">
    <property type="term" value="C:extracellular region"/>
    <property type="evidence" value="ECO:0007669"/>
    <property type="project" value="UniProtKB-SubCell"/>
</dbReference>
<evidence type="ECO:0000256" key="12">
    <source>
        <dbReference type="ARBA" id="ARBA00023326"/>
    </source>
</evidence>
<accession>A0AAE0U6S3</accession>
<evidence type="ECO:0000313" key="19">
    <source>
        <dbReference type="Proteomes" id="UP001281003"/>
    </source>
</evidence>
<keyword evidence="10" id="KW-1015">Disulfide bond</keyword>
<dbReference type="CDD" id="cd21175">
    <property type="entry name" value="LPMO_AA9"/>
    <property type="match status" value="1"/>
</dbReference>
<comment type="caution">
    <text evidence="18">The sequence shown here is derived from an EMBL/GenBank/DDBJ whole genome shotgun (WGS) entry which is preliminary data.</text>
</comment>
<sequence>MKFLLSALLALGTVQAHYTFPRLVVNGKPEEKDWTVTRMTKNAQSKQGVESATSGDIRCYSSQTAGSVATVPAGSTIHYISTQQINHPGPTQYYLAKVPAGSSATKFDGSGAVWFKIFTTMPTMDKNKQLTWPGQNEYTTVNATIPTNVPSGEYLLRVEQIALHMASQPNKAQFYLACSQIQITGGGSGNPGPLVSLPGAYKTNDPGILVNLYTMQPDAYQPPGPPVWKS</sequence>
<evidence type="ECO:0000256" key="2">
    <source>
        <dbReference type="ARBA" id="ARBA00004613"/>
    </source>
</evidence>
<evidence type="ECO:0000256" key="10">
    <source>
        <dbReference type="ARBA" id="ARBA00023157"/>
    </source>
</evidence>
<keyword evidence="19" id="KW-1185">Reference proteome</keyword>
<dbReference type="EC" id="1.14.99.56" evidence="15"/>
<keyword evidence="9" id="KW-0503">Monooxygenase</keyword>
<comment type="similarity">
    <text evidence="13">Belongs to the polysaccharide monooxygenase AA9 family.</text>
</comment>
<evidence type="ECO:0000256" key="7">
    <source>
        <dbReference type="ARBA" id="ARBA00023002"/>
    </source>
</evidence>
<dbReference type="GO" id="GO:0004497">
    <property type="term" value="F:monooxygenase activity"/>
    <property type="evidence" value="ECO:0007669"/>
    <property type="project" value="UniProtKB-KW"/>
</dbReference>
<gene>
    <name evidence="18" type="ORF">B0T20DRAFT_421365</name>
</gene>
<evidence type="ECO:0000256" key="6">
    <source>
        <dbReference type="ARBA" id="ARBA00023001"/>
    </source>
</evidence>
<dbReference type="Gene3D" id="2.70.50.70">
    <property type="match status" value="1"/>
</dbReference>
<dbReference type="AlphaFoldDB" id="A0AAE0U6S3"/>
<feature type="chain" id="PRO_5041973586" description="lytic cellulose monooxygenase (C4-dehydrogenating)" evidence="16">
    <location>
        <begin position="17"/>
        <end position="230"/>
    </location>
</feature>
<dbReference type="GO" id="GO:0016787">
    <property type="term" value="F:hydrolase activity"/>
    <property type="evidence" value="ECO:0007669"/>
    <property type="project" value="UniProtKB-KW"/>
</dbReference>